<feature type="domain" description="ABC transporter" evidence="5">
    <location>
        <begin position="8"/>
        <end position="258"/>
    </location>
</feature>
<organism evidence="6 7">
    <name type="scientific">Sphaerisporangium krabiense</name>
    <dbReference type="NCBI Taxonomy" id="763782"/>
    <lineage>
        <taxon>Bacteria</taxon>
        <taxon>Bacillati</taxon>
        <taxon>Actinomycetota</taxon>
        <taxon>Actinomycetes</taxon>
        <taxon>Streptosporangiales</taxon>
        <taxon>Streptosporangiaceae</taxon>
        <taxon>Sphaerisporangium</taxon>
    </lineage>
</organism>
<keyword evidence="7" id="KW-1185">Reference proteome</keyword>
<protein>
    <submittedName>
        <fullName evidence="6">Peptide/nickel transport system ATP-binding protein</fullName>
    </submittedName>
</protein>
<dbReference type="PROSITE" id="PS50893">
    <property type="entry name" value="ABC_TRANSPORTER_2"/>
    <property type="match status" value="2"/>
</dbReference>
<dbReference type="PANTHER" id="PTHR43776:SF7">
    <property type="entry name" value="D,D-DIPEPTIDE TRANSPORT ATP-BINDING PROTEIN DDPF-RELATED"/>
    <property type="match status" value="1"/>
</dbReference>
<accession>A0A7W9DNA0</accession>
<dbReference type="InterPro" id="IPR017871">
    <property type="entry name" value="ABC_transporter-like_CS"/>
</dbReference>
<evidence type="ECO:0000256" key="3">
    <source>
        <dbReference type="ARBA" id="ARBA00022741"/>
    </source>
</evidence>
<evidence type="ECO:0000259" key="5">
    <source>
        <dbReference type="PROSITE" id="PS50893"/>
    </source>
</evidence>
<comment type="similarity">
    <text evidence="1">Belongs to the ABC transporter superfamily.</text>
</comment>
<dbReference type="GO" id="GO:0005524">
    <property type="term" value="F:ATP binding"/>
    <property type="evidence" value="ECO:0007669"/>
    <property type="project" value="UniProtKB-KW"/>
</dbReference>
<dbReference type="InterPro" id="IPR003593">
    <property type="entry name" value="AAA+_ATPase"/>
</dbReference>
<dbReference type="EMBL" id="JACHBR010000001">
    <property type="protein sequence ID" value="MBB5625133.1"/>
    <property type="molecule type" value="Genomic_DNA"/>
</dbReference>
<gene>
    <name evidence="6" type="ORF">BJ981_000832</name>
</gene>
<dbReference type="InterPro" id="IPR013563">
    <property type="entry name" value="Oligopep_ABC_C"/>
</dbReference>
<dbReference type="InterPro" id="IPR027417">
    <property type="entry name" value="P-loop_NTPase"/>
</dbReference>
<sequence>MAVETPLLSAAEICITVAGDDAVRVVQNAGLQLRRGGSLGIAGESGSGKTALVHALLGYAREGLEFADGRIAIWTRDAVVDLQLTKDDFRVVRGSRLALVPQAASSVLDPIMTVGHQLHEVAAAVIGPDSADDRVLATLAEVGFEHPEEIIKRYAHQLSGGQRQRINLCLALLGRPEILILDEATTDLDAITQRRVLEMIKRLKVDHDLTLVAVSHDLRVLAEICEDLIIMRDGHIVEHGDLRELLDAPKHDYTASLVQRFRVGPLAGVEPTDHRTVAGETSPILEVHHMRATHRTQRGGRTRTVEVLHEVSLEALRGESIGIVGESGSGKTTFARSLLGIHPNWSGDVRFNGAPLVGTARRRPLQVRKSLQIVLQNPDTTFNPRLTIGQSIAHRLQNFEGLSRGELRPRIRQLLNEVGLQETHADRYSAELSGGQRQRASIARSLVGDPDLLVCDEVVSGLDVESQARVIQLLSRLRSERGLTLLFISHDISVVAALTQRIAVFHQGSIVEWGPTEQVIENPASAYTRELVNAAYISVSKK</sequence>
<feature type="domain" description="ABC transporter" evidence="5">
    <location>
        <begin position="290"/>
        <end position="532"/>
    </location>
</feature>
<name>A0A7W9DNA0_9ACTN</name>
<keyword evidence="2" id="KW-0813">Transport</keyword>
<dbReference type="SMART" id="SM00382">
    <property type="entry name" value="AAA"/>
    <property type="match status" value="2"/>
</dbReference>
<proteinExistence type="inferred from homology"/>
<evidence type="ECO:0000256" key="4">
    <source>
        <dbReference type="ARBA" id="ARBA00022840"/>
    </source>
</evidence>
<dbReference type="Pfam" id="PF00005">
    <property type="entry name" value="ABC_tran"/>
    <property type="match status" value="2"/>
</dbReference>
<comment type="caution">
    <text evidence="6">The sequence shown here is derived from an EMBL/GenBank/DDBJ whole genome shotgun (WGS) entry which is preliminary data.</text>
</comment>
<evidence type="ECO:0000256" key="1">
    <source>
        <dbReference type="ARBA" id="ARBA00005417"/>
    </source>
</evidence>
<dbReference type="SUPFAM" id="SSF52540">
    <property type="entry name" value="P-loop containing nucleoside triphosphate hydrolases"/>
    <property type="match status" value="2"/>
</dbReference>
<dbReference type="Proteomes" id="UP000588112">
    <property type="component" value="Unassembled WGS sequence"/>
</dbReference>
<dbReference type="PANTHER" id="PTHR43776">
    <property type="entry name" value="TRANSPORT ATP-BINDING PROTEIN"/>
    <property type="match status" value="1"/>
</dbReference>
<evidence type="ECO:0000313" key="7">
    <source>
        <dbReference type="Proteomes" id="UP000588112"/>
    </source>
</evidence>
<evidence type="ECO:0000313" key="6">
    <source>
        <dbReference type="EMBL" id="MBB5625133.1"/>
    </source>
</evidence>
<dbReference type="Gene3D" id="3.40.50.300">
    <property type="entry name" value="P-loop containing nucleotide triphosphate hydrolases"/>
    <property type="match status" value="2"/>
</dbReference>
<dbReference type="CDD" id="cd03257">
    <property type="entry name" value="ABC_NikE_OppD_transporters"/>
    <property type="match status" value="2"/>
</dbReference>
<dbReference type="RefSeq" id="WP_184608400.1">
    <property type="nucleotide sequence ID" value="NZ_BOOS01000087.1"/>
</dbReference>
<dbReference type="InterPro" id="IPR050319">
    <property type="entry name" value="ABC_transp_ATP-bind"/>
</dbReference>
<keyword evidence="3" id="KW-0547">Nucleotide-binding</keyword>
<dbReference type="AlphaFoldDB" id="A0A7W9DNA0"/>
<dbReference type="Pfam" id="PF08352">
    <property type="entry name" value="oligo_HPY"/>
    <property type="match status" value="1"/>
</dbReference>
<dbReference type="PROSITE" id="PS00211">
    <property type="entry name" value="ABC_TRANSPORTER_1"/>
    <property type="match status" value="2"/>
</dbReference>
<evidence type="ECO:0000256" key="2">
    <source>
        <dbReference type="ARBA" id="ARBA00022448"/>
    </source>
</evidence>
<dbReference type="GO" id="GO:0016887">
    <property type="term" value="F:ATP hydrolysis activity"/>
    <property type="evidence" value="ECO:0007669"/>
    <property type="project" value="InterPro"/>
</dbReference>
<dbReference type="InterPro" id="IPR003439">
    <property type="entry name" value="ABC_transporter-like_ATP-bd"/>
</dbReference>
<reference evidence="6 7" key="1">
    <citation type="submission" date="2020-08" db="EMBL/GenBank/DDBJ databases">
        <title>Sequencing the genomes of 1000 actinobacteria strains.</title>
        <authorList>
            <person name="Klenk H.-P."/>
        </authorList>
    </citation>
    <scope>NUCLEOTIDE SEQUENCE [LARGE SCALE GENOMIC DNA]</scope>
    <source>
        <strain evidence="6 7">DSM 45790</strain>
    </source>
</reference>
<dbReference type="GO" id="GO:0015833">
    <property type="term" value="P:peptide transport"/>
    <property type="evidence" value="ECO:0007669"/>
    <property type="project" value="InterPro"/>
</dbReference>
<keyword evidence="4 6" id="KW-0067">ATP-binding</keyword>
<dbReference type="GO" id="GO:0055085">
    <property type="term" value="P:transmembrane transport"/>
    <property type="evidence" value="ECO:0007669"/>
    <property type="project" value="UniProtKB-ARBA"/>
</dbReference>